<proteinExistence type="inferred from homology"/>
<evidence type="ECO:0000313" key="5">
    <source>
        <dbReference type="EMBL" id="CBN80045.1"/>
    </source>
</evidence>
<dbReference type="Gene3D" id="3.40.50.720">
    <property type="entry name" value="NAD(P)-binding Rossmann-like Domain"/>
    <property type="match status" value="1"/>
</dbReference>
<comment type="similarity">
    <text evidence="1">Belongs to the Gfo/Idh/MocA family.</text>
</comment>
<dbReference type="FunFam" id="3.30.360.10:FF:000023">
    <property type="entry name" value="Inositol 2-dehydrogenase"/>
    <property type="match status" value="1"/>
</dbReference>
<dbReference type="GO" id="GO:0000166">
    <property type="term" value="F:nucleotide binding"/>
    <property type="evidence" value="ECO:0007669"/>
    <property type="project" value="InterPro"/>
</dbReference>
<keyword evidence="2" id="KW-0560">Oxidoreductase</keyword>
<feature type="domain" description="GFO/IDH/MocA-like oxidoreductase" evidence="4">
    <location>
        <begin position="132"/>
        <end position="252"/>
    </location>
</feature>
<name>D8LIK6_ECTSI</name>
<gene>
    <name evidence="5" type="ORF">Esi_0022_0162</name>
</gene>
<dbReference type="Gene3D" id="3.30.360.10">
    <property type="entry name" value="Dihydrodipicolinate Reductase, domain 2"/>
    <property type="match status" value="1"/>
</dbReference>
<organism evidence="5 6">
    <name type="scientific">Ectocarpus siliculosus</name>
    <name type="common">Brown alga</name>
    <name type="synonym">Conferva siliculosa</name>
    <dbReference type="NCBI Taxonomy" id="2880"/>
    <lineage>
        <taxon>Eukaryota</taxon>
        <taxon>Sar</taxon>
        <taxon>Stramenopiles</taxon>
        <taxon>Ochrophyta</taxon>
        <taxon>PX clade</taxon>
        <taxon>Phaeophyceae</taxon>
        <taxon>Ectocarpales</taxon>
        <taxon>Ectocarpaceae</taxon>
        <taxon>Ectocarpus</taxon>
    </lineage>
</organism>
<dbReference type="EMBL" id="FN649760">
    <property type="protein sequence ID" value="CBN80045.1"/>
    <property type="molecule type" value="Genomic_DNA"/>
</dbReference>
<dbReference type="SUPFAM" id="SSF55347">
    <property type="entry name" value="Glyceraldehyde-3-phosphate dehydrogenase-like, C-terminal domain"/>
    <property type="match status" value="1"/>
</dbReference>
<keyword evidence="6" id="KW-1185">Reference proteome</keyword>
<dbReference type="PANTHER" id="PTHR42840:SF3">
    <property type="entry name" value="BINDING ROSSMANN FOLD OXIDOREDUCTASE, PUTATIVE (AFU_ORTHOLOGUE AFUA_2G10240)-RELATED"/>
    <property type="match status" value="1"/>
</dbReference>
<dbReference type="InParanoid" id="D8LIK6"/>
<evidence type="ECO:0000256" key="1">
    <source>
        <dbReference type="ARBA" id="ARBA00010928"/>
    </source>
</evidence>
<evidence type="ECO:0000256" key="2">
    <source>
        <dbReference type="ARBA" id="ARBA00023002"/>
    </source>
</evidence>
<dbReference type="Proteomes" id="UP000002630">
    <property type="component" value="Unassembled WGS sequence"/>
</dbReference>
<dbReference type="InterPro" id="IPR055170">
    <property type="entry name" value="GFO_IDH_MocA-like_dom"/>
</dbReference>
<evidence type="ECO:0000259" key="3">
    <source>
        <dbReference type="Pfam" id="PF01408"/>
    </source>
</evidence>
<accession>D8LIK6</accession>
<dbReference type="Pfam" id="PF22725">
    <property type="entry name" value="GFO_IDH_MocA_C3"/>
    <property type="match status" value="1"/>
</dbReference>
<sequence>MAPLKVGIIGVGRIGRCHCASVASVPTKATVSMICDIYQPALDEVSAIFHVPKTTNDPIELINDPDVEAVVICSPTDQHAGQIMAAAKAGKMIFCEKPISLSLEIIDEVAAVVKEAGVMCFVAFQRRFDANFMRLKEAVTGGEVGDVHMMHIVSRDPSPPPVNYIKASGGLHNDMAVHDFDMARFLAGSEVAEVYCKGSCKVDPAIGEAGDIDTSLAMLTFENGVVATVDNSRKATYGYDQRVEVFGSKGMIQSNNKHANTCVVSNDESVSTCKAMAFFMDRYADAYRNEMVAFVDCAHEGKATPVGVEDGRAAYLIGKAAKQSMETGLPVKVADMS</sequence>
<dbReference type="SUPFAM" id="SSF51735">
    <property type="entry name" value="NAD(P)-binding Rossmann-fold domains"/>
    <property type="match status" value="1"/>
</dbReference>
<dbReference type="PANTHER" id="PTHR42840">
    <property type="entry name" value="NAD(P)-BINDING ROSSMANN-FOLD SUPERFAMILY PROTEIN-RELATED"/>
    <property type="match status" value="1"/>
</dbReference>
<dbReference type="InterPro" id="IPR036291">
    <property type="entry name" value="NAD(P)-bd_dom_sf"/>
</dbReference>
<dbReference type="GO" id="GO:0016491">
    <property type="term" value="F:oxidoreductase activity"/>
    <property type="evidence" value="ECO:0007669"/>
    <property type="project" value="UniProtKB-KW"/>
</dbReference>
<evidence type="ECO:0000259" key="4">
    <source>
        <dbReference type="Pfam" id="PF22725"/>
    </source>
</evidence>
<protein>
    <submittedName>
        <fullName evidence="5">Inositol 2-dehydrogenase</fullName>
    </submittedName>
</protein>
<dbReference type="AlphaFoldDB" id="D8LIK6"/>
<dbReference type="InterPro" id="IPR030827">
    <property type="entry name" value="Myo_inos_IolG"/>
</dbReference>
<feature type="domain" description="Gfo/Idh/MocA-like oxidoreductase N-terminal" evidence="3">
    <location>
        <begin position="4"/>
        <end position="124"/>
    </location>
</feature>
<dbReference type="STRING" id="2880.D8LIK6"/>
<dbReference type="eggNOG" id="KOG2741">
    <property type="taxonomic scope" value="Eukaryota"/>
</dbReference>
<dbReference type="NCBIfam" id="TIGR04380">
    <property type="entry name" value="myo_inos_iolG"/>
    <property type="match status" value="1"/>
</dbReference>
<reference evidence="5 6" key="1">
    <citation type="journal article" date="2010" name="Nature">
        <title>The Ectocarpus genome and the independent evolution of multicellularity in brown algae.</title>
        <authorList>
            <person name="Cock J.M."/>
            <person name="Sterck L."/>
            <person name="Rouze P."/>
            <person name="Scornet D."/>
            <person name="Allen A.E."/>
            <person name="Amoutzias G."/>
            <person name="Anthouard V."/>
            <person name="Artiguenave F."/>
            <person name="Aury J.M."/>
            <person name="Badger J.H."/>
            <person name="Beszteri B."/>
            <person name="Billiau K."/>
            <person name="Bonnet E."/>
            <person name="Bothwell J.H."/>
            <person name="Bowler C."/>
            <person name="Boyen C."/>
            <person name="Brownlee C."/>
            <person name="Carrano C.J."/>
            <person name="Charrier B."/>
            <person name="Cho G.Y."/>
            <person name="Coelho S.M."/>
            <person name="Collen J."/>
            <person name="Corre E."/>
            <person name="Da Silva C."/>
            <person name="Delage L."/>
            <person name="Delaroque N."/>
            <person name="Dittami S.M."/>
            <person name="Doulbeau S."/>
            <person name="Elias M."/>
            <person name="Farnham G."/>
            <person name="Gachon C.M."/>
            <person name="Gschloessl B."/>
            <person name="Heesch S."/>
            <person name="Jabbari K."/>
            <person name="Jubin C."/>
            <person name="Kawai H."/>
            <person name="Kimura K."/>
            <person name="Kloareg B."/>
            <person name="Kupper F.C."/>
            <person name="Lang D."/>
            <person name="Le Bail A."/>
            <person name="Leblanc C."/>
            <person name="Lerouge P."/>
            <person name="Lohr M."/>
            <person name="Lopez P.J."/>
            <person name="Martens C."/>
            <person name="Maumus F."/>
            <person name="Michel G."/>
            <person name="Miranda-Saavedra D."/>
            <person name="Morales J."/>
            <person name="Moreau H."/>
            <person name="Motomura T."/>
            <person name="Nagasato C."/>
            <person name="Napoli C.A."/>
            <person name="Nelson D.R."/>
            <person name="Nyvall-Collen P."/>
            <person name="Peters A.F."/>
            <person name="Pommier C."/>
            <person name="Potin P."/>
            <person name="Poulain J."/>
            <person name="Quesneville H."/>
            <person name="Read B."/>
            <person name="Rensing S.A."/>
            <person name="Ritter A."/>
            <person name="Rousvoal S."/>
            <person name="Samanta M."/>
            <person name="Samson G."/>
            <person name="Schroeder D.C."/>
            <person name="Segurens B."/>
            <person name="Strittmatter M."/>
            <person name="Tonon T."/>
            <person name="Tregear J.W."/>
            <person name="Valentin K."/>
            <person name="von Dassow P."/>
            <person name="Yamagishi T."/>
            <person name="Van de Peer Y."/>
            <person name="Wincker P."/>
        </authorList>
    </citation>
    <scope>NUCLEOTIDE SEQUENCE [LARGE SCALE GENOMIC DNA]</scope>
    <source>
        <strain evidence="6">Ec32 / CCAP1310/4</strain>
    </source>
</reference>
<dbReference type="Pfam" id="PF01408">
    <property type="entry name" value="GFO_IDH_MocA"/>
    <property type="match status" value="1"/>
</dbReference>
<evidence type="ECO:0000313" key="6">
    <source>
        <dbReference type="Proteomes" id="UP000002630"/>
    </source>
</evidence>
<dbReference type="InterPro" id="IPR000683">
    <property type="entry name" value="Gfo/Idh/MocA-like_OxRdtase_N"/>
</dbReference>
<dbReference type="OrthoDB" id="64915at2759"/>